<evidence type="ECO:0000313" key="1">
    <source>
        <dbReference type="EMBL" id="CAA9330611.1"/>
    </source>
</evidence>
<feature type="non-terminal residue" evidence="1">
    <location>
        <position position="124"/>
    </location>
</feature>
<gene>
    <name evidence="1" type="ORF">AVDCRST_MAG40-1887</name>
</gene>
<protein>
    <recommendedName>
        <fullName evidence="2">Cardiolipin synthetase</fullName>
    </recommendedName>
</protein>
<sequence>MIGYLLIAALAVLAMAGVLHVIRGTPVEDVVAPGDAAGPPHAAESAFARTAELLTGARLEPGNHVALLENGDGSYPPLWRDLAAAERSVTVQMYYAKPGRVADALADCLLERAAAGVPVLLLLD</sequence>
<organism evidence="1">
    <name type="scientific">uncultured Gemmatimonadaceae bacterium</name>
    <dbReference type="NCBI Taxonomy" id="246130"/>
    <lineage>
        <taxon>Bacteria</taxon>
        <taxon>Pseudomonadati</taxon>
        <taxon>Gemmatimonadota</taxon>
        <taxon>Gemmatimonadia</taxon>
        <taxon>Gemmatimonadales</taxon>
        <taxon>Gemmatimonadaceae</taxon>
        <taxon>environmental samples</taxon>
    </lineage>
</organism>
<dbReference type="EMBL" id="CADCTX010000585">
    <property type="protein sequence ID" value="CAA9330611.1"/>
    <property type="molecule type" value="Genomic_DNA"/>
</dbReference>
<name>A0A6J4LF78_9BACT</name>
<dbReference type="Gene3D" id="3.30.870.10">
    <property type="entry name" value="Endonuclease Chain A"/>
    <property type="match status" value="1"/>
</dbReference>
<accession>A0A6J4LF78</accession>
<reference evidence="1" key="1">
    <citation type="submission" date="2020-02" db="EMBL/GenBank/DDBJ databases">
        <authorList>
            <person name="Meier V. D."/>
        </authorList>
    </citation>
    <scope>NUCLEOTIDE SEQUENCE</scope>
    <source>
        <strain evidence="1">AVDCRST_MAG40</strain>
    </source>
</reference>
<evidence type="ECO:0008006" key="2">
    <source>
        <dbReference type="Google" id="ProtNLM"/>
    </source>
</evidence>
<proteinExistence type="predicted"/>
<dbReference type="SUPFAM" id="SSF56024">
    <property type="entry name" value="Phospholipase D/nuclease"/>
    <property type="match status" value="1"/>
</dbReference>
<dbReference type="AlphaFoldDB" id="A0A6J4LF78"/>